<dbReference type="GO" id="GO:0003882">
    <property type="term" value="F:CDP-diacylglycerol-serine O-phosphatidyltransferase activity"/>
    <property type="evidence" value="ECO:0007669"/>
    <property type="project" value="TreeGrafter"/>
</dbReference>
<keyword evidence="7" id="KW-1208">Phospholipid metabolism</keyword>
<evidence type="ECO:0000256" key="7">
    <source>
        <dbReference type="ARBA" id="ARBA00023264"/>
    </source>
</evidence>
<evidence type="ECO:0000256" key="1">
    <source>
        <dbReference type="ARBA" id="ARBA00010682"/>
    </source>
</evidence>
<dbReference type="Pfam" id="PF13091">
    <property type="entry name" value="PLDc_2"/>
    <property type="match status" value="2"/>
</dbReference>
<comment type="similarity">
    <text evidence="1">Belongs to the CDP-alcohol phosphatidyltransferase class-II family.</text>
</comment>
<keyword evidence="3" id="KW-0808">Transferase</keyword>
<dbReference type="PANTHER" id="PTHR12586:SF1">
    <property type="entry name" value="CDP-DIACYLGLYCEROL--GLYCEROL-3-PHOSPHATE 3-PHOSPHATIDYLTRANSFERASE, MITOCHONDRIAL"/>
    <property type="match status" value="1"/>
</dbReference>
<keyword evidence="2" id="KW-0444">Lipid biosynthesis</keyword>
<evidence type="ECO:0000313" key="10">
    <source>
        <dbReference type="Proteomes" id="UP000623842"/>
    </source>
</evidence>
<keyword evidence="4" id="KW-0677">Repeat</keyword>
<dbReference type="PROSITE" id="PS50035">
    <property type="entry name" value="PLD"/>
    <property type="match status" value="1"/>
</dbReference>
<dbReference type="EMBL" id="BNCK01000001">
    <property type="protein sequence ID" value="GHF77066.1"/>
    <property type="molecule type" value="Genomic_DNA"/>
</dbReference>
<sequence length="438" mass="50859">MNDLNCVSVSADHITILKNPTDYYQQVLHLIEQAQNRIVITALYLENDEAGQDVLKRLICKKQAIPTLDIIVLVDDHRARRGLIGHDKDEGNQAFYRQAITEAGVDIKLYGVRVKSKELLGVMHLKGMIFDDTVLYTGASINNVYMHTQKQYRLDRYYTIENKSLADSMCQFVNDNLIDTKLVRTFDEECSLTKSQLKKLSRKTFYRLNNSQYQIEQPEDKKELVIYPIVGCGSKGNVLNKTCVELIEKSQRSIMLITPYFNFPRPIEKALSSALARGVKVELVVGDKRANDFFICQEKPFRTIGIIPYLYEHLLCRMLKKWQQFIETGDLAIHCWRHEANSFHAKGMIVDEEYHLITGSNLNPRAWRLDLENALLIHDKQQQLLPRVSQEVTGILEHTMQVRCEDDIRQVDEYPDKVLKLLKRIKMSRTDHLIKRFL</sequence>
<dbReference type="GO" id="GO:0005829">
    <property type="term" value="C:cytosol"/>
    <property type="evidence" value="ECO:0007669"/>
    <property type="project" value="TreeGrafter"/>
</dbReference>
<dbReference type="InterPro" id="IPR016270">
    <property type="entry name" value="PGS1"/>
</dbReference>
<gene>
    <name evidence="9" type="primary">pssA</name>
    <name evidence="9" type="ORF">GCM10017161_00030</name>
</gene>
<dbReference type="PIRSF" id="PIRSF000850">
    <property type="entry name" value="Phospholipase_D_PSS"/>
    <property type="match status" value="1"/>
</dbReference>
<accession>A0A919BBF4</accession>
<dbReference type="RefSeq" id="WP_189766673.1">
    <property type="nucleotide sequence ID" value="NZ_BNCK01000001.1"/>
</dbReference>
<reference evidence="9" key="2">
    <citation type="submission" date="2020-09" db="EMBL/GenBank/DDBJ databases">
        <authorList>
            <person name="Sun Q."/>
            <person name="Kim S."/>
        </authorList>
    </citation>
    <scope>NUCLEOTIDE SEQUENCE</scope>
    <source>
        <strain evidence="9">KCTC 42731</strain>
    </source>
</reference>
<dbReference type="GO" id="GO:0008444">
    <property type="term" value="F:CDP-diacylglycerol-glycerol-3-phosphate 3-phosphatidyltransferase activity"/>
    <property type="evidence" value="ECO:0007669"/>
    <property type="project" value="InterPro"/>
</dbReference>
<dbReference type="GO" id="GO:0032049">
    <property type="term" value="P:cardiolipin biosynthetic process"/>
    <property type="evidence" value="ECO:0007669"/>
    <property type="project" value="InterPro"/>
</dbReference>
<dbReference type="AlphaFoldDB" id="A0A919BBF4"/>
<evidence type="ECO:0000256" key="4">
    <source>
        <dbReference type="ARBA" id="ARBA00022737"/>
    </source>
</evidence>
<name>A0A919BBF4_9GAMM</name>
<dbReference type="SMART" id="SM00155">
    <property type="entry name" value="PLDc"/>
    <property type="match status" value="2"/>
</dbReference>
<dbReference type="InterPro" id="IPR001736">
    <property type="entry name" value="PLipase_D/transphosphatidylase"/>
</dbReference>
<proteinExistence type="inferred from homology"/>
<evidence type="ECO:0000256" key="5">
    <source>
        <dbReference type="ARBA" id="ARBA00023098"/>
    </source>
</evidence>
<dbReference type="Proteomes" id="UP000623842">
    <property type="component" value="Unassembled WGS sequence"/>
</dbReference>
<evidence type="ECO:0000256" key="6">
    <source>
        <dbReference type="ARBA" id="ARBA00023209"/>
    </source>
</evidence>
<keyword evidence="10" id="KW-1185">Reference proteome</keyword>
<dbReference type="Gene3D" id="3.30.870.10">
    <property type="entry name" value="Endonuclease Chain A"/>
    <property type="match status" value="2"/>
</dbReference>
<protein>
    <submittedName>
        <fullName evidence="9">CDP-diacylglycerol--serine O-phosphatidyltransferase</fullName>
    </submittedName>
</protein>
<comment type="caution">
    <text evidence="9">The sequence shown here is derived from an EMBL/GenBank/DDBJ whole genome shotgun (WGS) entry which is preliminary data.</text>
</comment>
<feature type="domain" description="PLD phosphodiesterase" evidence="8">
    <location>
        <begin position="339"/>
        <end position="366"/>
    </location>
</feature>
<evidence type="ECO:0000256" key="3">
    <source>
        <dbReference type="ARBA" id="ARBA00022679"/>
    </source>
</evidence>
<organism evidence="9 10">
    <name type="scientific">Thalassotalea marina</name>
    <dbReference type="NCBI Taxonomy" id="1673741"/>
    <lineage>
        <taxon>Bacteria</taxon>
        <taxon>Pseudomonadati</taxon>
        <taxon>Pseudomonadota</taxon>
        <taxon>Gammaproteobacteria</taxon>
        <taxon>Alteromonadales</taxon>
        <taxon>Colwelliaceae</taxon>
        <taxon>Thalassotalea</taxon>
    </lineage>
</organism>
<keyword evidence="5" id="KW-0443">Lipid metabolism</keyword>
<evidence type="ECO:0000313" key="9">
    <source>
        <dbReference type="EMBL" id="GHF77066.1"/>
    </source>
</evidence>
<reference evidence="9" key="1">
    <citation type="journal article" date="2014" name="Int. J. Syst. Evol. Microbiol.">
        <title>Complete genome sequence of Corynebacterium casei LMG S-19264T (=DSM 44701T), isolated from a smear-ripened cheese.</title>
        <authorList>
            <consortium name="US DOE Joint Genome Institute (JGI-PGF)"/>
            <person name="Walter F."/>
            <person name="Albersmeier A."/>
            <person name="Kalinowski J."/>
            <person name="Ruckert C."/>
        </authorList>
    </citation>
    <scope>NUCLEOTIDE SEQUENCE</scope>
    <source>
        <strain evidence="9">KCTC 42731</strain>
    </source>
</reference>
<dbReference type="NCBIfam" id="NF006946">
    <property type="entry name" value="PRK09428.1"/>
    <property type="match status" value="1"/>
</dbReference>
<keyword evidence="6" id="KW-0594">Phospholipid biosynthesis</keyword>
<dbReference type="SUPFAM" id="SSF56024">
    <property type="entry name" value="Phospholipase D/nuclease"/>
    <property type="match status" value="2"/>
</dbReference>
<dbReference type="InterPro" id="IPR025202">
    <property type="entry name" value="PLD-like_dom"/>
</dbReference>
<evidence type="ECO:0000259" key="8">
    <source>
        <dbReference type="PROSITE" id="PS50035"/>
    </source>
</evidence>
<evidence type="ECO:0000256" key="2">
    <source>
        <dbReference type="ARBA" id="ARBA00022516"/>
    </source>
</evidence>
<dbReference type="PANTHER" id="PTHR12586">
    <property type="entry name" value="CDP-DIACYLGLYCEROL--SERINE O-PHOSPHATIDYLTRANSFERASE"/>
    <property type="match status" value="1"/>
</dbReference>